<keyword evidence="3" id="KW-1185">Reference proteome</keyword>
<gene>
    <name evidence="2" type="ORF">H5P28_06360</name>
</gene>
<comment type="caution">
    <text evidence="2">The sequence shown here is derived from an EMBL/GenBank/DDBJ whole genome shotgun (WGS) entry which is preliminary data.</text>
</comment>
<evidence type="ECO:0000313" key="2">
    <source>
        <dbReference type="EMBL" id="MBC2593880.1"/>
    </source>
</evidence>
<feature type="chain" id="PRO_5032916392" description="DUF3108 domain-containing protein" evidence="1">
    <location>
        <begin position="31"/>
        <end position="255"/>
    </location>
</feature>
<proteinExistence type="predicted"/>
<feature type="signal peptide" evidence="1">
    <location>
        <begin position="1"/>
        <end position="30"/>
    </location>
</feature>
<organism evidence="2 3">
    <name type="scientific">Ruficoccus amylovorans</name>
    <dbReference type="NCBI Taxonomy" id="1804625"/>
    <lineage>
        <taxon>Bacteria</taxon>
        <taxon>Pseudomonadati</taxon>
        <taxon>Verrucomicrobiota</taxon>
        <taxon>Opitutia</taxon>
        <taxon>Puniceicoccales</taxon>
        <taxon>Cerasicoccaceae</taxon>
        <taxon>Ruficoccus</taxon>
    </lineage>
</organism>
<accession>A0A842HC99</accession>
<dbReference type="EMBL" id="JACHVB010000019">
    <property type="protein sequence ID" value="MBC2593880.1"/>
    <property type="molecule type" value="Genomic_DNA"/>
</dbReference>
<evidence type="ECO:0000256" key="1">
    <source>
        <dbReference type="SAM" id="SignalP"/>
    </source>
</evidence>
<evidence type="ECO:0000313" key="3">
    <source>
        <dbReference type="Proteomes" id="UP000546464"/>
    </source>
</evidence>
<name>A0A842HC99_9BACT</name>
<keyword evidence="1" id="KW-0732">Signal</keyword>
<reference evidence="2 3" key="1">
    <citation type="submission" date="2020-07" db="EMBL/GenBank/DDBJ databases">
        <authorList>
            <person name="Feng X."/>
        </authorList>
    </citation>
    <scope>NUCLEOTIDE SEQUENCE [LARGE SCALE GENOMIC DNA]</scope>
    <source>
        <strain evidence="2 3">JCM31066</strain>
    </source>
</reference>
<dbReference type="Proteomes" id="UP000546464">
    <property type="component" value="Unassembled WGS sequence"/>
</dbReference>
<dbReference type="AlphaFoldDB" id="A0A842HC99"/>
<dbReference type="RefSeq" id="WP_185674870.1">
    <property type="nucleotide sequence ID" value="NZ_JACHVB010000019.1"/>
</dbReference>
<sequence>MPTQHPLMSRPGLRFALLLSALSGVTAVHAQNQPPAPPQTLQVQLYYWHESNSSYIQTDDNLNEKRDKLFLKPITLWYRSGEEFNRVRVRSGQRSPTIAVPADKEIIFYRSDPTTLEEIRESDLLRVPVDINVARGLILMRGNADSFQTNLIDVSDARMPDGTLRMINYTARPLMARVGEEIVPVSPGESALVRLREGDAPQLKLMIAEREEQEEWKIFYSSVLSASTMKRMLIMIYPNAENRDNLKVKILNVPG</sequence>
<protein>
    <recommendedName>
        <fullName evidence="4">DUF3108 domain-containing protein</fullName>
    </recommendedName>
</protein>
<evidence type="ECO:0008006" key="4">
    <source>
        <dbReference type="Google" id="ProtNLM"/>
    </source>
</evidence>